<accession>A0A1M5EHP3</accession>
<sequence length="212" mass="23681">MKIEHYNHFIEAMKAVSKEVHIEIASEDFKVLKTGGYNLCFAKKVGDTFNVVWHSNYKYLRFDTFSWTPLYQLFGSNTFAGGVTVHAATENRNCNLGQTCTLDSYGELSLAKDGGSSTALTFNNEYGPIHTGVNQLLTTASGQKSLPIYVSEAQEVVGNVELTPKESVMVWFEKNIETSTMFSTARSNSIEIDMTQVNSSKVLYKDGKWILQ</sequence>
<keyword evidence="2" id="KW-1185">Reference proteome</keyword>
<evidence type="ECO:0000313" key="1">
    <source>
        <dbReference type="EMBL" id="SHF78562.1"/>
    </source>
</evidence>
<proteinExistence type="predicted"/>
<dbReference type="EMBL" id="FQUH01000017">
    <property type="protein sequence ID" value="SHF78562.1"/>
    <property type="molecule type" value="Genomic_DNA"/>
</dbReference>
<dbReference type="RefSeq" id="WP_072961402.1">
    <property type="nucleotide sequence ID" value="NZ_FQUH01000017.1"/>
</dbReference>
<dbReference type="AlphaFoldDB" id="A0A1M5EHP3"/>
<organism evidence="1 2">
    <name type="scientific">Vibrio gazogenes DSM 21264 = NBRC 103151</name>
    <dbReference type="NCBI Taxonomy" id="1123492"/>
    <lineage>
        <taxon>Bacteria</taxon>
        <taxon>Pseudomonadati</taxon>
        <taxon>Pseudomonadota</taxon>
        <taxon>Gammaproteobacteria</taxon>
        <taxon>Vibrionales</taxon>
        <taxon>Vibrionaceae</taxon>
        <taxon>Vibrio</taxon>
    </lineage>
</organism>
<name>A0A1M5EHP3_VIBGA</name>
<protein>
    <submittedName>
        <fullName evidence="1">Uncharacterized protein</fullName>
    </submittedName>
</protein>
<reference evidence="2" key="1">
    <citation type="submission" date="2016-11" db="EMBL/GenBank/DDBJ databases">
        <authorList>
            <person name="Varghese N."/>
            <person name="Submissions S."/>
        </authorList>
    </citation>
    <scope>NUCLEOTIDE SEQUENCE [LARGE SCALE GENOMIC DNA]</scope>
    <source>
        <strain evidence="2">DSM 21264</strain>
    </source>
</reference>
<gene>
    <name evidence="1" type="ORF">SAMN02745781_03147</name>
</gene>
<evidence type="ECO:0000313" key="2">
    <source>
        <dbReference type="Proteomes" id="UP000184159"/>
    </source>
</evidence>
<dbReference type="Proteomes" id="UP000184159">
    <property type="component" value="Unassembled WGS sequence"/>
</dbReference>